<comment type="caution">
    <text evidence="3">The sequence shown here is derived from an EMBL/GenBank/DDBJ whole genome shotgun (WGS) entry which is preliminary data.</text>
</comment>
<feature type="transmembrane region" description="Helical" evidence="2">
    <location>
        <begin position="175"/>
        <end position="196"/>
    </location>
</feature>
<reference evidence="3" key="2">
    <citation type="submission" date="2020-06" db="EMBL/GenBank/DDBJ databases">
        <authorList>
            <person name="Sheffer M."/>
        </authorList>
    </citation>
    <scope>NUCLEOTIDE SEQUENCE</scope>
</reference>
<sequence>MKWDVPHHNIASKRNGDVNEQGREEEPSVHGAESDVSLLEIVTALFSEWRRNGAKEDLTPQDVMAMHAQYRRVTRGKTVPHTHPAILNELADAMLCCIKARFHYDDSYILELRHKILRNLFENWPSIIRFDQNPARSLNVYPPPNLREQIQKALVHFEGNYTALQSSFSEFTCQLLLSIILLSWPLSLLIMGVMFTTHCPTDSSLPNAMVAVGTMGISAVLLRLVLLSVEEWYWFPMRIIISRLWNVLKLVEFFFLLALTAQLWLFFEDHASPNFRDPKSCNETFYSLLLWMNHTSTFFAVVWMVAYFVKAISWMMRIRYHYMPPFYAHTDMNTI</sequence>
<evidence type="ECO:0000256" key="1">
    <source>
        <dbReference type="SAM" id="MobiDB-lite"/>
    </source>
</evidence>
<dbReference type="AlphaFoldDB" id="A0A8T0EHC3"/>
<proteinExistence type="predicted"/>
<name>A0A8T0EHC3_ARGBR</name>
<dbReference type="EMBL" id="JABXBU010002227">
    <property type="protein sequence ID" value="KAF8772998.1"/>
    <property type="molecule type" value="Genomic_DNA"/>
</dbReference>
<feature type="transmembrane region" description="Helical" evidence="2">
    <location>
        <begin position="247"/>
        <end position="265"/>
    </location>
</feature>
<evidence type="ECO:0000313" key="4">
    <source>
        <dbReference type="Proteomes" id="UP000807504"/>
    </source>
</evidence>
<keyword evidence="2" id="KW-0812">Transmembrane</keyword>
<feature type="transmembrane region" description="Helical" evidence="2">
    <location>
        <begin position="208"/>
        <end position="226"/>
    </location>
</feature>
<protein>
    <submittedName>
        <fullName evidence="3">Uncharacterized protein</fullName>
    </submittedName>
</protein>
<keyword evidence="2" id="KW-1133">Transmembrane helix</keyword>
<feature type="compositionally biased region" description="Basic and acidic residues" evidence="1">
    <location>
        <begin position="14"/>
        <end position="28"/>
    </location>
</feature>
<reference evidence="3" key="1">
    <citation type="journal article" date="2020" name="bioRxiv">
        <title>Chromosome-level reference genome of the European wasp spider Argiope bruennichi: a resource for studies on range expansion and evolutionary adaptation.</title>
        <authorList>
            <person name="Sheffer M.M."/>
            <person name="Hoppe A."/>
            <person name="Krehenwinkel H."/>
            <person name="Uhl G."/>
            <person name="Kuss A.W."/>
            <person name="Jensen L."/>
            <person name="Jensen C."/>
            <person name="Gillespie R.G."/>
            <person name="Hoff K.J."/>
            <person name="Prost S."/>
        </authorList>
    </citation>
    <scope>NUCLEOTIDE SEQUENCE</scope>
</reference>
<accession>A0A8T0EHC3</accession>
<keyword evidence="4" id="KW-1185">Reference proteome</keyword>
<evidence type="ECO:0000313" key="3">
    <source>
        <dbReference type="EMBL" id="KAF8772998.1"/>
    </source>
</evidence>
<feature type="region of interest" description="Disordered" evidence="1">
    <location>
        <begin position="1"/>
        <end position="34"/>
    </location>
</feature>
<keyword evidence="2" id="KW-0472">Membrane</keyword>
<gene>
    <name evidence="3" type="ORF">HNY73_015700</name>
</gene>
<organism evidence="3 4">
    <name type="scientific">Argiope bruennichi</name>
    <name type="common">Wasp spider</name>
    <name type="synonym">Aranea bruennichi</name>
    <dbReference type="NCBI Taxonomy" id="94029"/>
    <lineage>
        <taxon>Eukaryota</taxon>
        <taxon>Metazoa</taxon>
        <taxon>Ecdysozoa</taxon>
        <taxon>Arthropoda</taxon>
        <taxon>Chelicerata</taxon>
        <taxon>Arachnida</taxon>
        <taxon>Araneae</taxon>
        <taxon>Araneomorphae</taxon>
        <taxon>Entelegynae</taxon>
        <taxon>Araneoidea</taxon>
        <taxon>Araneidae</taxon>
        <taxon>Argiope</taxon>
    </lineage>
</organism>
<feature type="transmembrane region" description="Helical" evidence="2">
    <location>
        <begin position="285"/>
        <end position="309"/>
    </location>
</feature>
<dbReference type="Proteomes" id="UP000807504">
    <property type="component" value="Unassembled WGS sequence"/>
</dbReference>
<evidence type="ECO:0000256" key="2">
    <source>
        <dbReference type="SAM" id="Phobius"/>
    </source>
</evidence>